<feature type="region of interest" description="Disordered" evidence="4">
    <location>
        <begin position="419"/>
        <end position="451"/>
    </location>
</feature>
<feature type="region of interest" description="Disordered" evidence="4">
    <location>
        <begin position="1002"/>
        <end position="1047"/>
    </location>
</feature>
<dbReference type="InterPro" id="IPR059102">
    <property type="entry name" value="PHD_PHF7/G2E3-like"/>
</dbReference>
<feature type="region of interest" description="Disordered" evidence="4">
    <location>
        <begin position="297"/>
        <end position="318"/>
    </location>
</feature>
<evidence type="ECO:0000256" key="1">
    <source>
        <dbReference type="ARBA" id="ARBA00022723"/>
    </source>
</evidence>
<keyword evidence="1" id="KW-0479">Metal-binding</keyword>
<feature type="compositionally biased region" description="Acidic residues" evidence="4">
    <location>
        <begin position="675"/>
        <end position="686"/>
    </location>
</feature>
<dbReference type="PROSITE" id="PS51805">
    <property type="entry name" value="EPHD"/>
    <property type="match status" value="1"/>
</dbReference>
<feature type="region of interest" description="Disordered" evidence="4">
    <location>
        <begin position="535"/>
        <end position="967"/>
    </location>
</feature>
<sequence>MIHPSPMNVALPAGWLDPGPGRPVADQLCQAGKLYAYRPAGPPPPWTVSGRRGRGRGRGRRPTLPTRYAHGVIELDSDPPEGQWAFHYFCLLFASHLDQNGIAPHSPDLGDDSIAQTHAGLFGFLITDIKREIERTRAITCQFCASSHANVACRAPGCWAYYHFTCGFEARAQFVFHDDFPSYCPQHRVDYLSLMEPPRATISPDKTCLCCYNRVVIPKKKVGVGKSSANTSGVGVVSPCCGRTFHWLCVQKMAMAGGSSLFKCPSCLDNQVFVISMRKCGIYVPLHDVNLNGKNQLSGPTSAKSADPNNQVHNNNNDNGMIAYDALPTVPQLHCDVPIRCRCQQGRNHNKKGTLWALIACQDCSIQAIHVKCGQLNRRKPEFTCDTCVDNRKAEERAQEIKLAEAARRKEALRGRKIGPKSRTVSKSQQSLGVRVSSTPTPTVVVDEPPLPKVTLSKQSGQWTSEVKAKRAKSPLTFALANQDQDPLDIGDFELVPTPSPRTSRSSRGVANRFRSPSPDILIVDPLAVTGVLDPLADDAPTKGQKRKPNGTDATSMPSKKARGQAQSPSSPDWAFPTPSSARRSRNNQSVKSRNTSVDSSPLTPTTGTTSIRARRSNSGLNKRWSPSPSESPPHVSSSATSRRGKTRSVSNSSSSSSARCQEVEVRRGMAFGDFGDDENQDEEEEPLAKKAKKSKKASPTKKLLSPDPLSDIAPISTRRSSSQAISTKTPKPGPKSRRTPPSPVLSTPPPPPPSRPSSPPARRGSAGGPQSRPKSMAPLTPTNALSPVVALPKINIPKPGPKCRKATPSTTTVVPPKSVAVKPGPKSRKIAPTTIAAVPAKAVVHKPGPKSRRSSANSSVTKDMVEPMRRAPPTKIGPKSRKTAVPTPKKANAGPIGRRKAKSPSPTLDDYSPSGGFDSPIGGASPVYSSGSDSPRPFLGRAVSPPPLRSSSKPGPASSKKPVIQPLESTIIIKQEFVSSPGPKSTFDDIFDQVRESTTRVRLPAKKRPRSPVRQETRAVPIRQEHKYRPGPKSTLEKRSMPQPERQSIRVLDKPLPRRQAVKRTWSEATGKNPPAAKKTRKGSAPLRIYQVKGKDIMGGIMSDLLILMEEQIAHCRTFSTQVATNWIHQDLLDSVFHESTEFCGDLLDDSVVDETLFRLFGPPYTFHLESQRASQYMAPLKRAQLTLSDCLQPNGIPPREALNAICGDILVDVANSAKKAIDDRFRWNLCSGVVRDLVEGVFQESAQFCATVINREVILETCFRLFGPPYRFSLSEPRAKQYLKPLQGSSLRLPDVMNAPKLPRLAGNTICMDILTDVAFKAKAEIDDRFRFNVCAHAVDHLVEDWLFRESSQFCLSILEKVVDEAGYRLFGPPKRLLLSHEKAPMILSKLQVSQLVVRDCIQQKCIPTEATQIFCDEILFDVIAQAETDILNRPVYGHRLVSEVLSDILRVMPMKSRRSIEAARMGLVRTRCRGIILTEVVDRAEEQILKTPSFPYRASYMILSDLVDSLGPAIITFRQEKERLRILEQRRLEAERRRPKPFSISLRDIYSLPVIPHPAVEFLCSGIMLEIVEQAEAVIVSGPRFVERMASYTLVRMVSEMTLPNNLVASKKRKRESSFSPSASKRTAVSNGPRARNEATASPLRQNGATGTSNRRRQATPANNGLLL</sequence>
<feature type="compositionally biased region" description="Low complexity" evidence="4">
    <location>
        <begin position="600"/>
        <end position="611"/>
    </location>
</feature>
<dbReference type="InterPro" id="IPR051188">
    <property type="entry name" value="PHD-type_Zinc_Finger"/>
</dbReference>
<proteinExistence type="predicted"/>
<feature type="compositionally biased region" description="Low complexity" evidence="4">
    <location>
        <begin position="626"/>
        <end position="642"/>
    </location>
</feature>
<dbReference type="Gene3D" id="3.30.40.10">
    <property type="entry name" value="Zinc/RING finger domain, C3HC4 (zinc finger)"/>
    <property type="match status" value="2"/>
</dbReference>
<reference evidence="6 7" key="1">
    <citation type="journal article" date="2018" name="Nat. Ecol. Evol.">
        <title>Genomic signatures of mitonuclear coevolution across populations of Tigriopus californicus.</title>
        <authorList>
            <person name="Barreto F.S."/>
            <person name="Watson E.T."/>
            <person name="Lima T.G."/>
            <person name="Willett C.S."/>
            <person name="Edmands S."/>
            <person name="Li W."/>
            <person name="Burton R.S."/>
        </authorList>
    </citation>
    <scope>NUCLEOTIDE SEQUENCE [LARGE SCALE GENOMIC DNA]</scope>
    <source>
        <strain evidence="6 7">San Diego</strain>
    </source>
</reference>
<feature type="region of interest" description="Disordered" evidence="4">
    <location>
        <begin position="1612"/>
        <end position="1671"/>
    </location>
</feature>
<keyword evidence="3" id="KW-0862">Zinc</keyword>
<feature type="compositionally biased region" description="Low complexity" evidence="4">
    <location>
        <begin position="309"/>
        <end position="318"/>
    </location>
</feature>
<feature type="compositionally biased region" description="Polar residues" evidence="4">
    <location>
        <begin position="1621"/>
        <end position="1633"/>
    </location>
</feature>
<feature type="compositionally biased region" description="Low complexity" evidence="4">
    <location>
        <begin position="649"/>
        <end position="658"/>
    </location>
</feature>
<protein>
    <recommendedName>
        <fullName evidence="5">PHD-type domain-containing protein</fullName>
    </recommendedName>
</protein>
<evidence type="ECO:0000259" key="5">
    <source>
        <dbReference type="PROSITE" id="PS51805"/>
    </source>
</evidence>
<dbReference type="Proteomes" id="UP000318571">
    <property type="component" value="Chromosome 6"/>
</dbReference>
<comment type="caution">
    <text evidence="6">The sequence shown here is derived from an EMBL/GenBank/DDBJ whole genome shotgun (WGS) entry which is preliminary data.</text>
</comment>
<dbReference type="InterPro" id="IPR001965">
    <property type="entry name" value="Znf_PHD"/>
</dbReference>
<dbReference type="GO" id="GO:0008270">
    <property type="term" value="F:zinc ion binding"/>
    <property type="evidence" value="ECO:0007669"/>
    <property type="project" value="UniProtKB-KW"/>
</dbReference>
<accession>A0A553PR14</accession>
<feature type="compositionally biased region" description="Polar residues" evidence="4">
    <location>
        <begin position="423"/>
        <end position="432"/>
    </location>
</feature>
<dbReference type="InterPro" id="IPR013083">
    <property type="entry name" value="Znf_RING/FYVE/PHD"/>
</dbReference>
<evidence type="ECO:0000313" key="6">
    <source>
        <dbReference type="EMBL" id="TRY80110.1"/>
    </source>
</evidence>
<feature type="compositionally biased region" description="Basic residues" evidence="4">
    <location>
        <begin position="690"/>
        <end position="700"/>
    </location>
</feature>
<dbReference type="Pfam" id="PF13771">
    <property type="entry name" value="zf-HC5HC2H"/>
    <property type="match status" value="1"/>
</dbReference>
<dbReference type="PANTHER" id="PTHR12420:SF42">
    <property type="entry name" value="G2_M PHASE-SPECIFIC E3 UBIQUITIN-PROTEIN LIGASE"/>
    <property type="match status" value="1"/>
</dbReference>
<dbReference type="GO" id="GO:0005634">
    <property type="term" value="C:nucleus"/>
    <property type="evidence" value="ECO:0007669"/>
    <property type="project" value="TreeGrafter"/>
</dbReference>
<dbReference type="InterPro" id="IPR011011">
    <property type="entry name" value="Znf_FYVE_PHD"/>
</dbReference>
<feature type="region of interest" description="Disordered" evidence="4">
    <location>
        <begin position="488"/>
        <end position="518"/>
    </location>
</feature>
<dbReference type="Pfam" id="PF26054">
    <property type="entry name" value="PHD_G2E3"/>
    <property type="match status" value="1"/>
</dbReference>
<feature type="compositionally biased region" description="Polar residues" evidence="4">
    <location>
        <begin position="718"/>
        <end position="730"/>
    </location>
</feature>
<feature type="compositionally biased region" description="Polar residues" evidence="4">
    <location>
        <begin position="297"/>
        <end position="308"/>
    </location>
</feature>
<feature type="compositionally biased region" description="Pro residues" evidence="4">
    <location>
        <begin position="741"/>
        <end position="760"/>
    </location>
</feature>
<keyword evidence="7" id="KW-1185">Reference proteome</keyword>
<feature type="compositionally biased region" description="Low complexity" evidence="4">
    <location>
        <begin position="807"/>
        <end position="825"/>
    </location>
</feature>
<feature type="compositionally biased region" description="Polar residues" evidence="4">
    <location>
        <begin position="1642"/>
        <end position="1656"/>
    </location>
</feature>
<dbReference type="EMBL" id="VCGU01000002">
    <property type="protein sequence ID" value="TRY80110.1"/>
    <property type="molecule type" value="Genomic_DNA"/>
</dbReference>
<feature type="domain" description="PHD-type" evidence="5">
    <location>
        <begin position="45"/>
        <end position="188"/>
    </location>
</feature>
<feature type="compositionally biased region" description="Polar residues" evidence="4">
    <location>
        <begin position="578"/>
        <end position="599"/>
    </location>
</feature>
<evidence type="ECO:0000256" key="4">
    <source>
        <dbReference type="SAM" id="MobiDB-lite"/>
    </source>
</evidence>
<dbReference type="STRING" id="6832.A0A553PR14"/>
<name>A0A553PR14_TIGCA</name>
<evidence type="ECO:0000256" key="2">
    <source>
        <dbReference type="ARBA" id="ARBA00022771"/>
    </source>
</evidence>
<evidence type="ECO:0000256" key="3">
    <source>
        <dbReference type="ARBA" id="ARBA00022833"/>
    </source>
</evidence>
<dbReference type="SUPFAM" id="SSF57903">
    <property type="entry name" value="FYVE/PHD zinc finger"/>
    <property type="match status" value="1"/>
</dbReference>
<gene>
    <name evidence="6" type="ORF">TCAL_09427</name>
</gene>
<feature type="compositionally biased region" description="Basic and acidic residues" evidence="4">
    <location>
        <begin position="1014"/>
        <end position="1029"/>
    </location>
</feature>
<feature type="region of interest" description="Disordered" evidence="4">
    <location>
        <begin position="1062"/>
        <end position="1084"/>
    </location>
</feature>
<feature type="compositionally biased region" description="Low complexity" evidence="4">
    <location>
        <begin position="951"/>
        <end position="963"/>
    </location>
</feature>
<feature type="compositionally biased region" description="Low complexity" evidence="4">
    <location>
        <begin position="434"/>
        <end position="448"/>
    </location>
</feature>
<dbReference type="PANTHER" id="PTHR12420">
    <property type="entry name" value="PHD FINGER PROTEIN"/>
    <property type="match status" value="1"/>
</dbReference>
<evidence type="ECO:0000313" key="7">
    <source>
        <dbReference type="Proteomes" id="UP000318571"/>
    </source>
</evidence>
<feature type="compositionally biased region" description="Basic residues" evidence="4">
    <location>
        <begin position="844"/>
        <end position="854"/>
    </location>
</feature>
<dbReference type="SMART" id="SM00249">
    <property type="entry name" value="PHD"/>
    <property type="match status" value="2"/>
</dbReference>
<keyword evidence="2" id="KW-0863">Zinc-finger</keyword>
<dbReference type="InterPro" id="IPR034732">
    <property type="entry name" value="EPHD"/>
</dbReference>
<organism evidence="6 7">
    <name type="scientific">Tigriopus californicus</name>
    <name type="common">Marine copepod</name>
    <dbReference type="NCBI Taxonomy" id="6832"/>
    <lineage>
        <taxon>Eukaryota</taxon>
        <taxon>Metazoa</taxon>
        <taxon>Ecdysozoa</taxon>
        <taxon>Arthropoda</taxon>
        <taxon>Crustacea</taxon>
        <taxon>Multicrustacea</taxon>
        <taxon>Hexanauplia</taxon>
        <taxon>Copepoda</taxon>
        <taxon>Harpacticoida</taxon>
        <taxon>Harpacticidae</taxon>
        <taxon>Tigriopus</taxon>
    </lineage>
</organism>